<evidence type="ECO:0000313" key="1">
    <source>
        <dbReference type="EMBL" id="SCV67414.1"/>
    </source>
</evidence>
<name>A0A238F6E0_9BASI</name>
<sequence>MSDDEATAQSMSAGDGKSLLARSWLEGAVKAVFLGDWLKTAMCS</sequence>
<protein>
    <submittedName>
        <fullName evidence="1">BQ2448_5025 protein</fullName>
    </submittedName>
</protein>
<dbReference type="Proteomes" id="UP000198372">
    <property type="component" value="Unassembled WGS sequence"/>
</dbReference>
<gene>
    <name evidence="1" type="ORF">BQ2448_5025</name>
</gene>
<dbReference type="EMBL" id="FMSP01000002">
    <property type="protein sequence ID" value="SCV67414.1"/>
    <property type="molecule type" value="Genomic_DNA"/>
</dbReference>
<organism evidence="1 2">
    <name type="scientific">Microbotryum intermedium</name>
    <dbReference type="NCBI Taxonomy" id="269621"/>
    <lineage>
        <taxon>Eukaryota</taxon>
        <taxon>Fungi</taxon>
        <taxon>Dikarya</taxon>
        <taxon>Basidiomycota</taxon>
        <taxon>Pucciniomycotina</taxon>
        <taxon>Microbotryomycetes</taxon>
        <taxon>Microbotryales</taxon>
        <taxon>Microbotryaceae</taxon>
        <taxon>Microbotryum</taxon>
    </lineage>
</organism>
<accession>A0A238F6E0</accession>
<dbReference type="AlphaFoldDB" id="A0A238F6E0"/>
<keyword evidence="2" id="KW-1185">Reference proteome</keyword>
<proteinExistence type="predicted"/>
<evidence type="ECO:0000313" key="2">
    <source>
        <dbReference type="Proteomes" id="UP000198372"/>
    </source>
</evidence>
<reference evidence="2" key="1">
    <citation type="submission" date="2016-09" db="EMBL/GenBank/DDBJ databases">
        <authorList>
            <person name="Jeantristanb JTB J.-T."/>
            <person name="Ricardo R."/>
        </authorList>
    </citation>
    <scope>NUCLEOTIDE SEQUENCE [LARGE SCALE GENOMIC DNA]</scope>
</reference>